<keyword evidence="7" id="KW-1185">Reference proteome</keyword>
<comment type="similarity">
    <text evidence="2">Belongs to the prokaryotic/mitochondrial release factor family.</text>
</comment>
<evidence type="ECO:0000256" key="2">
    <source>
        <dbReference type="ARBA" id="ARBA00010835"/>
    </source>
</evidence>
<gene>
    <name evidence="6" type="ORF">WA026_022575</name>
</gene>
<keyword evidence="3" id="KW-0809">Transit peptide</keyword>
<accession>A0AAW1VIN1</accession>
<feature type="domain" description="Prokaryotic-type class I peptide chain release factors" evidence="5">
    <location>
        <begin position="36"/>
        <end position="128"/>
    </location>
</feature>
<evidence type="ECO:0000256" key="1">
    <source>
        <dbReference type="ARBA" id="ARBA00004173"/>
    </source>
</evidence>
<dbReference type="InterPro" id="IPR045853">
    <property type="entry name" value="Pep_chain_release_fac_I_sf"/>
</dbReference>
<dbReference type="SUPFAM" id="SSF75620">
    <property type="entry name" value="Release factor"/>
    <property type="match status" value="1"/>
</dbReference>
<comment type="subcellular location">
    <subcellularLocation>
        <location evidence="1">Mitochondrion</location>
    </subcellularLocation>
</comment>
<sequence>MMILRLTSLSNLIRPNIVNITRRLNIDYSKVPVLIDEELEEKFVRGSGPGGQKINKTASAVFLKHLPTGIFVKCQQSRSLDQNRKTARGLLTTKLDNHFNGENSVEYQKKAIEAKKIFERNRRRNKMKEMKEEWLKQKEDVLNGNIINE</sequence>
<dbReference type="PANTHER" id="PTHR46203">
    <property type="entry name" value="PROBABLE PEPTIDE CHAIN RELEASE FACTOR C12ORF65"/>
    <property type="match status" value="1"/>
</dbReference>
<dbReference type="Pfam" id="PF00472">
    <property type="entry name" value="RF-1"/>
    <property type="match status" value="1"/>
</dbReference>
<proteinExistence type="inferred from homology"/>
<evidence type="ECO:0000313" key="6">
    <source>
        <dbReference type="EMBL" id="KAK9892893.1"/>
    </source>
</evidence>
<protein>
    <recommendedName>
        <fullName evidence="5">Prokaryotic-type class I peptide chain release factors domain-containing protein</fullName>
    </recommendedName>
</protein>
<reference evidence="6 7" key="1">
    <citation type="submission" date="2023-03" db="EMBL/GenBank/DDBJ databases">
        <title>Genome insight into feeding habits of ladybird beetles.</title>
        <authorList>
            <person name="Li H.-S."/>
            <person name="Huang Y.-H."/>
            <person name="Pang H."/>
        </authorList>
    </citation>
    <scope>NUCLEOTIDE SEQUENCE [LARGE SCALE GENOMIC DNA]</scope>
    <source>
        <strain evidence="6">SYSU_2023b</strain>
        <tissue evidence="6">Whole body</tissue>
    </source>
</reference>
<dbReference type="GO" id="GO:0003747">
    <property type="term" value="F:translation release factor activity"/>
    <property type="evidence" value="ECO:0007669"/>
    <property type="project" value="InterPro"/>
</dbReference>
<evidence type="ECO:0000313" key="7">
    <source>
        <dbReference type="Proteomes" id="UP001431783"/>
    </source>
</evidence>
<evidence type="ECO:0000256" key="4">
    <source>
        <dbReference type="ARBA" id="ARBA00023128"/>
    </source>
</evidence>
<dbReference type="AlphaFoldDB" id="A0AAW1VIN1"/>
<dbReference type="InterPro" id="IPR052405">
    <property type="entry name" value="Mito_Transl_Release_Factor"/>
</dbReference>
<comment type="caution">
    <text evidence="6">The sequence shown here is derived from an EMBL/GenBank/DDBJ whole genome shotgun (WGS) entry which is preliminary data.</text>
</comment>
<dbReference type="GO" id="GO:0005739">
    <property type="term" value="C:mitochondrion"/>
    <property type="evidence" value="ECO:0007669"/>
    <property type="project" value="UniProtKB-SubCell"/>
</dbReference>
<dbReference type="Proteomes" id="UP001431783">
    <property type="component" value="Unassembled WGS sequence"/>
</dbReference>
<dbReference type="InterPro" id="IPR000352">
    <property type="entry name" value="Pep_chain_release_fac_I"/>
</dbReference>
<evidence type="ECO:0000259" key="5">
    <source>
        <dbReference type="Pfam" id="PF00472"/>
    </source>
</evidence>
<dbReference type="EMBL" id="JARQZJ010000140">
    <property type="protein sequence ID" value="KAK9892893.1"/>
    <property type="molecule type" value="Genomic_DNA"/>
</dbReference>
<dbReference type="PANTHER" id="PTHR46203:SF1">
    <property type="entry name" value="MITOCHONDRIAL TRANSLATION RELEASE FACTOR IN RESCUE"/>
    <property type="match status" value="1"/>
</dbReference>
<organism evidence="6 7">
    <name type="scientific">Henosepilachna vigintioctopunctata</name>
    <dbReference type="NCBI Taxonomy" id="420089"/>
    <lineage>
        <taxon>Eukaryota</taxon>
        <taxon>Metazoa</taxon>
        <taxon>Ecdysozoa</taxon>
        <taxon>Arthropoda</taxon>
        <taxon>Hexapoda</taxon>
        <taxon>Insecta</taxon>
        <taxon>Pterygota</taxon>
        <taxon>Neoptera</taxon>
        <taxon>Endopterygota</taxon>
        <taxon>Coleoptera</taxon>
        <taxon>Polyphaga</taxon>
        <taxon>Cucujiformia</taxon>
        <taxon>Coccinelloidea</taxon>
        <taxon>Coccinellidae</taxon>
        <taxon>Epilachninae</taxon>
        <taxon>Epilachnini</taxon>
        <taxon>Henosepilachna</taxon>
    </lineage>
</organism>
<evidence type="ECO:0000256" key="3">
    <source>
        <dbReference type="ARBA" id="ARBA00022946"/>
    </source>
</evidence>
<name>A0AAW1VIN1_9CUCU</name>
<dbReference type="Gene3D" id="3.30.160.20">
    <property type="match status" value="1"/>
</dbReference>
<keyword evidence="4" id="KW-0496">Mitochondrion</keyword>